<evidence type="ECO:0000256" key="1">
    <source>
        <dbReference type="SAM" id="MobiDB-lite"/>
    </source>
</evidence>
<accession>A0A4U0RB96</accession>
<name>A0A4U0RB96_9RHOB</name>
<organism evidence="3 4">
    <name type="scientific">Paracoccus gahaiensis</name>
    <dbReference type="NCBI Taxonomy" id="1706839"/>
    <lineage>
        <taxon>Bacteria</taxon>
        <taxon>Pseudomonadati</taxon>
        <taxon>Pseudomonadota</taxon>
        <taxon>Alphaproteobacteria</taxon>
        <taxon>Rhodobacterales</taxon>
        <taxon>Paracoccaceae</taxon>
        <taxon>Paracoccus</taxon>
    </lineage>
</organism>
<dbReference type="EMBL" id="SUNI01000005">
    <property type="protein sequence ID" value="TJZ92176.1"/>
    <property type="molecule type" value="Genomic_DNA"/>
</dbReference>
<feature type="region of interest" description="Disordered" evidence="1">
    <location>
        <begin position="196"/>
        <end position="235"/>
    </location>
</feature>
<feature type="compositionally biased region" description="Low complexity" evidence="1">
    <location>
        <begin position="223"/>
        <end position="235"/>
    </location>
</feature>
<evidence type="ECO:0000313" key="3">
    <source>
        <dbReference type="EMBL" id="TJZ92176.1"/>
    </source>
</evidence>
<sequence>MSRPLATSALALILGAGPLLADVTPNEVWQNLRDGYEQMGYQVQVGSEEGSGDQLSLSDVVLTAEDETASDMTLTIPRIDLAATGDGAVRSVVEGRMVLQMRDTLPEGEEVGITLTLDAPGNQTLSSGSADEMQHSFVMPTLVLEGRTLDDSDEVPVTATLTNVEGTQTNATAADGSAAQTYLGSADMLEMQISATGPAAGTDPDMPSEDMPSDDAAPEAEGEATAPTDTAATDSFDATFRISDLTLEGEGTSPAGDLNFGNQPAAALEAGFSGAGRFAMGAIAGSFTSATTGGEGEDATASGEFAAASGALAVSMSAEGLTYEGSSTDMTTQLTSSGMPFPISYAAALNSFRLAMPVVASEEEQSFSLLYALEGLTLDDAIWQALDPEAALPRDPASLTIDLEGQTILSQNFMDPEFADGSQTGPDGEPVMPYQPRSLSINDLSLDAIGASVQMSGDLTFGDDPSQPVGTVTGLFSGIDTLLDSLATMGVVPQDQLMAPRMMMAMFARPVEGNPDQLQTEIEFREGGSIFANGQQIQ</sequence>
<protein>
    <submittedName>
        <fullName evidence="3">DUF2125 domain-containing protein</fullName>
    </submittedName>
</protein>
<dbReference type="RefSeq" id="WP_136885348.1">
    <property type="nucleotide sequence ID" value="NZ_SUNI01000005.1"/>
</dbReference>
<keyword evidence="2" id="KW-0732">Signal</keyword>
<feature type="compositionally biased region" description="Acidic residues" evidence="1">
    <location>
        <begin position="206"/>
        <end position="222"/>
    </location>
</feature>
<reference evidence="3 4" key="1">
    <citation type="submission" date="2019-04" db="EMBL/GenBank/DDBJ databases">
        <authorList>
            <person name="Li J."/>
        </authorList>
    </citation>
    <scope>NUCLEOTIDE SEQUENCE [LARGE SCALE GENOMIC DNA]</scope>
    <source>
        <strain evidence="3 4">KCTC 42687</strain>
    </source>
</reference>
<feature type="signal peptide" evidence="2">
    <location>
        <begin position="1"/>
        <end position="21"/>
    </location>
</feature>
<dbReference type="Proteomes" id="UP000309747">
    <property type="component" value="Unassembled WGS sequence"/>
</dbReference>
<gene>
    <name evidence="3" type="ORF">FA743_07925</name>
</gene>
<evidence type="ECO:0000256" key="2">
    <source>
        <dbReference type="SAM" id="SignalP"/>
    </source>
</evidence>
<dbReference type="OrthoDB" id="7791409at2"/>
<evidence type="ECO:0000313" key="4">
    <source>
        <dbReference type="Proteomes" id="UP000309747"/>
    </source>
</evidence>
<keyword evidence="4" id="KW-1185">Reference proteome</keyword>
<proteinExistence type="predicted"/>
<dbReference type="AlphaFoldDB" id="A0A4U0RB96"/>
<comment type="caution">
    <text evidence="3">The sequence shown here is derived from an EMBL/GenBank/DDBJ whole genome shotgun (WGS) entry which is preliminary data.</text>
</comment>
<feature type="chain" id="PRO_5020721001" evidence="2">
    <location>
        <begin position="22"/>
        <end position="538"/>
    </location>
</feature>